<evidence type="ECO:0000313" key="2">
    <source>
        <dbReference type="Proteomes" id="UP001432322"/>
    </source>
</evidence>
<protein>
    <submittedName>
        <fullName evidence="1">Uncharacterized protein</fullName>
    </submittedName>
</protein>
<keyword evidence="2" id="KW-1185">Reference proteome</keyword>
<feature type="non-terminal residue" evidence="1">
    <location>
        <position position="66"/>
    </location>
</feature>
<name>A0AAV5WUH8_9BILA</name>
<dbReference type="EMBL" id="BTSY01000006">
    <property type="protein sequence ID" value="GMT34716.1"/>
    <property type="molecule type" value="Genomic_DNA"/>
</dbReference>
<reference evidence="1" key="1">
    <citation type="submission" date="2023-10" db="EMBL/GenBank/DDBJ databases">
        <title>Genome assembly of Pristionchus species.</title>
        <authorList>
            <person name="Yoshida K."/>
            <person name="Sommer R.J."/>
        </authorList>
    </citation>
    <scope>NUCLEOTIDE SEQUENCE</scope>
    <source>
        <strain evidence="1">RS5133</strain>
    </source>
</reference>
<organism evidence="1 2">
    <name type="scientific">Pristionchus fissidentatus</name>
    <dbReference type="NCBI Taxonomy" id="1538716"/>
    <lineage>
        <taxon>Eukaryota</taxon>
        <taxon>Metazoa</taxon>
        <taxon>Ecdysozoa</taxon>
        <taxon>Nematoda</taxon>
        <taxon>Chromadorea</taxon>
        <taxon>Rhabditida</taxon>
        <taxon>Rhabditina</taxon>
        <taxon>Diplogasteromorpha</taxon>
        <taxon>Diplogasteroidea</taxon>
        <taxon>Neodiplogasteridae</taxon>
        <taxon>Pristionchus</taxon>
    </lineage>
</organism>
<sequence length="66" mass="7709">MDTHTEKTLLYNGQIAEREFTDCSSYWRKLSTNAEIELEYFKISVSSHDIGEHTKEFSYKIDGDSI</sequence>
<accession>A0AAV5WUH8</accession>
<evidence type="ECO:0000313" key="1">
    <source>
        <dbReference type="EMBL" id="GMT34716.1"/>
    </source>
</evidence>
<dbReference type="Proteomes" id="UP001432322">
    <property type="component" value="Unassembled WGS sequence"/>
</dbReference>
<proteinExistence type="predicted"/>
<comment type="caution">
    <text evidence="1">The sequence shown here is derived from an EMBL/GenBank/DDBJ whole genome shotgun (WGS) entry which is preliminary data.</text>
</comment>
<gene>
    <name evidence="1" type="ORF">PFISCL1PPCAC_26013</name>
</gene>
<dbReference type="AlphaFoldDB" id="A0AAV5WUH8"/>